<evidence type="ECO:0000256" key="5">
    <source>
        <dbReference type="ARBA" id="ARBA00022989"/>
    </source>
</evidence>
<feature type="transmembrane region" description="Helical" evidence="8">
    <location>
        <begin position="339"/>
        <end position="357"/>
    </location>
</feature>
<proteinExistence type="inferred from homology"/>
<evidence type="ECO:0000256" key="4">
    <source>
        <dbReference type="ARBA" id="ARBA00022801"/>
    </source>
</evidence>
<evidence type="ECO:0000259" key="9">
    <source>
        <dbReference type="Pfam" id="PF02225"/>
    </source>
</evidence>
<feature type="transmembrane region" description="Helical" evidence="8">
    <location>
        <begin position="576"/>
        <end position="599"/>
    </location>
</feature>
<evidence type="ECO:0000313" key="10">
    <source>
        <dbReference type="EMBL" id="CAE1294214.1"/>
    </source>
</evidence>
<evidence type="ECO:0000313" key="11">
    <source>
        <dbReference type="Proteomes" id="UP000597762"/>
    </source>
</evidence>
<feature type="transmembrane region" description="Helical" evidence="8">
    <location>
        <begin position="261"/>
        <end position="286"/>
    </location>
</feature>
<keyword evidence="11" id="KW-1185">Reference proteome</keyword>
<protein>
    <submittedName>
        <fullName evidence="10">Signal peptide peptidase-like 2A,Signal peptide peptidase-like 2B</fullName>
    </submittedName>
</protein>
<feature type="region of interest" description="Disordered" evidence="7">
    <location>
        <begin position="617"/>
        <end position="639"/>
    </location>
</feature>
<keyword evidence="5 8" id="KW-1133">Transmembrane helix</keyword>
<accession>A0A812DB90</accession>
<dbReference type="GO" id="GO:0042500">
    <property type="term" value="F:aspartic endopeptidase activity, intramembrane cleaving"/>
    <property type="evidence" value="ECO:0007669"/>
    <property type="project" value="InterPro"/>
</dbReference>
<feature type="region of interest" description="Disordered" evidence="7">
    <location>
        <begin position="768"/>
        <end position="808"/>
    </location>
</feature>
<evidence type="ECO:0000256" key="8">
    <source>
        <dbReference type="SAM" id="Phobius"/>
    </source>
</evidence>
<feature type="transmembrane region" description="Helical" evidence="8">
    <location>
        <begin position="661"/>
        <end position="690"/>
    </location>
</feature>
<feature type="transmembrane region" description="Helical" evidence="8">
    <location>
        <begin position="702"/>
        <end position="725"/>
    </location>
</feature>
<dbReference type="Pfam" id="PF02225">
    <property type="entry name" value="PA"/>
    <property type="match status" value="1"/>
</dbReference>
<feature type="compositionally biased region" description="Polar residues" evidence="7">
    <location>
        <begin position="786"/>
        <end position="795"/>
    </location>
</feature>
<comment type="caution">
    <text evidence="10">The sequence shown here is derived from an EMBL/GenBank/DDBJ whole genome shotgun (WGS) entry which is preliminary data.</text>
</comment>
<dbReference type="GO" id="GO:0098553">
    <property type="term" value="C:lumenal side of endoplasmic reticulum membrane"/>
    <property type="evidence" value="ECO:0007669"/>
    <property type="project" value="TreeGrafter"/>
</dbReference>
<dbReference type="Pfam" id="PF04258">
    <property type="entry name" value="Peptidase_A22B"/>
    <property type="match status" value="2"/>
</dbReference>
<evidence type="ECO:0000256" key="3">
    <source>
        <dbReference type="ARBA" id="ARBA00022692"/>
    </source>
</evidence>
<dbReference type="GO" id="GO:0005765">
    <property type="term" value="C:lysosomal membrane"/>
    <property type="evidence" value="ECO:0007669"/>
    <property type="project" value="TreeGrafter"/>
</dbReference>
<feature type="transmembrane region" description="Helical" evidence="8">
    <location>
        <begin position="488"/>
        <end position="508"/>
    </location>
</feature>
<keyword evidence="6 8" id="KW-0472">Membrane</keyword>
<keyword evidence="3 8" id="KW-0812">Transmembrane</keyword>
<dbReference type="GO" id="GO:0030660">
    <property type="term" value="C:Golgi-associated vesicle membrane"/>
    <property type="evidence" value="ECO:0007669"/>
    <property type="project" value="TreeGrafter"/>
</dbReference>
<comment type="subcellular location">
    <subcellularLocation>
        <location evidence="1">Endomembrane system</location>
        <topology evidence="1">Multi-pass membrane protein</topology>
    </subcellularLocation>
</comment>
<feature type="transmembrane region" description="Helical" evidence="8">
    <location>
        <begin position="426"/>
        <end position="449"/>
    </location>
</feature>
<feature type="compositionally biased region" description="Basic and acidic residues" evidence="7">
    <location>
        <begin position="768"/>
        <end position="778"/>
    </location>
</feature>
<evidence type="ECO:0000256" key="7">
    <source>
        <dbReference type="SAM" id="MobiDB-lite"/>
    </source>
</evidence>
<dbReference type="EMBL" id="CAHIKZ030002940">
    <property type="protein sequence ID" value="CAE1294214.1"/>
    <property type="molecule type" value="Genomic_DNA"/>
</dbReference>
<dbReference type="SMART" id="SM00730">
    <property type="entry name" value="PSN"/>
    <property type="match status" value="1"/>
</dbReference>
<dbReference type="OrthoDB" id="29661at2759"/>
<dbReference type="Proteomes" id="UP000597762">
    <property type="component" value="Unassembled WGS sequence"/>
</dbReference>
<dbReference type="GO" id="GO:0033619">
    <property type="term" value="P:membrane protein proteolysis"/>
    <property type="evidence" value="ECO:0007669"/>
    <property type="project" value="TreeGrafter"/>
</dbReference>
<keyword evidence="4" id="KW-0378">Hydrolase</keyword>
<sequence>MSLLCLLLFSRCRLSPHSSLIALLRLTRLTLSSSLLGLFYISIWISPFQQVAAEKPIDKAILSAYGVKNPKVVEFFCIPYNHEFHELPSNQKSAKFYPLMDFTPDTGCTDIYSDRNISNTVVAVTRGDCNFAVKAAFILKNGGIGVLNVSPDNKTQIIPGGNESDYHNINITVALIREMDFLSIKQLGENIMVKLFSPQPSLLYATEFVILLLAMSSIVIGSYWSGFSFFQEEEENDTGGHKPLEDETKTETTLEKRQAKAVFPVSIPVVILMMCVMSTFLLGLYFLYDYLVYVVIFMFTLTSSVAFYTCFKGIWNFVIPGEQRLQFSCLGCYHFDMKYKEIVFALISMSVGIIWFIYRHAHFSWAIQDVLGVLFCIHVLKNIRIPSLKLSLSIFSQSLSIKILTPFSTLLSVSSYFSLTSNCLPIYNYICGCFSLTVFINKFFCSFFLNIFQFFSLSLRLSLSFSNLRVSSLLSLSFVPIMTLNSKFPSFLSLFFLSYSLSFTLSSPPDLSLFLKSPSFFLSLSDFTSSQFIFCLPIYLSLSLPYDLLLPLALSSMVSHFLSLSDPHKEILFSQLAGTIFLSLAFFYDIFFVFITPYLTKNGSSIMIDVATGGRSHHQNEQESVSNMPRSLSKPDSKTTINPTGGVVEILPLVFRVPRLYLSPLSVCFVQESLLGFGDVILPGVLIVYNHIFDIYARTKKLYFVLSVIAYLLGLVLAFVALSIMKIGQPALLYLVPCVLLSTIIPACIRGELKVMWTGSFLSFKPEPEAHPEPHEVSENTEEINDPQQCNSKMSVTLGKEEDHLLAR</sequence>
<evidence type="ECO:0000256" key="2">
    <source>
        <dbReference type="ARBA" id="ARBA00006859"/>
    </source>
</evidence>
<feature type="transmembrane region" description="Helical" evidence="8">
    <location>
        <begin position="461"/>
        <end position="482"/>
    </location>
</feature>
<dbReference type="InterPro" id="IPR006639">
    <property type="entry name" value="Preselin/SPP"/>
</dbReference>
<evidence type="ECO:0000256" key="6">
    <source>
        <dbReference type="ARBA" id="ARBA00023136"/>
    </source>
</evidence>
<gene>
    <name evidence="10" type="ORF">SPHA_50255</name>
</gene>
<feature type="transmembrane region" description="Helical" evidence="8">
    <location>
        <begin position="731"/>
        <end position="749"/>
    </location>
</feature>
<feature type="compositionally biased region" description="Basic and acidic residues" evidence="7">
    <location>
        <begin position="799"/>
        <end position="808"/>
    </location>
</feature>
<name>A0A812DB90_ACAPH</name>
<dbReference type="PANTHER" id="PTHR12174">
    <property type="entry name" value="SIGNAL PEPTIDE PEPTIDASE"/>
    <property type="match status" value="1"/>
</dbReference>
<dbReference type="InterPro" id="IPR003137">
    <property type="entry name" value="PA_domain"/>
</dbReference>
<dbReference type="Gene3D" id="3.50.30.30">
    <property type="match status" value="1"/>
</dbReference>
<feature type="domain" description="PA" evidence="9">
    <location>
        <begin position="97"/>
        <end position="178"/>
    </location>
</feature>
<dbReference type="GO" id="GO:0098554">
    <property type="term" value="C:cytoplasmic side of endoplasmic reticulum membrane"/>
    <property type="evidence" value="ECO:0007669"/>
    <property type="project" value="TreeGrafter"/>
</dbReference>
<evidence type="ECO:0000256" key="1">
    <source>
        <dbReference type="ARBA" id="ARBA00004127"/>
    </source>
</evidence>
<dbReference type="AlphaFoldDB" id="A0A812DB90"/>
<dbReference type="PANTHER" id="PTHR12174:SF103">
    <property type="entry name" value="INTRAMEMBRANE PROTEASE (IMPAS) FAMILY"/>
    <property type="match status" value="1"/>
</dbReference>
<feature type="transmembrane region" description="Helical" evidence="8">
    <location>
        <begin position="292"/>
        <end position="318"/>
    </location>
</feature>
<comment type="similarity">
    <text evidence="2">Belongs to the peptidase A22B family.</text>
</comment>
<dbReference type="InterPro" id="IPR007369">
    <property type="entry name" value="Peptidase_A22B_SPP"/>
</dbReference>
<reference evidence="10" key="1">
    <citation type="submission" date="2021-01" db="EMBL/GenBank/DDBJ databases">
        <authorList>
            <person name="Li R."/>
            <person name="Bekaert M."/>
        </authorList>
    </citation>
    <scope>NUCLEOTIDE SEQUENCE</scope>
    <source>
        <strain evidence="10">Farmed</strain>
    </source>
</reference>
<feature type="transmembrane region" description="Helical" evidence="8">
    <location>
        <begin position="202"/>
        <end position="224"/>
    </location>
</feature>
<organism evidence="10 11">
    <name type="scientific">Acanthosepion pharaonis</name>
    <name type="common">Pharaoh cuttlefish</name>
    <name type="synonym">Sepia pharaonis</name>
    <dbReference type="NCBI Taxonomy" id="158019"/>
    <lineage>
        <taxon>Eukaryota</taxon>
        <taxon>Metazoa</taxon>
        <taxon>Spiralia</taxon>
        <taxon>Lophotrochozoa</taxon>
        <taxon>Mollusca</taxon>
        <taxon>Cephalopoda</taxon>
        <taxon>Coleoidea</taxon>
        <taxon>Decapodiformes</taxon>
        <taxon>Sepiida</taxon>
        <taxon>Sepiina</taxon>
        <taxon>Sepiidae</taxon>
        <taxon>Acanthosepion</taxon>
    </lineage>
</organism>